<feature type="transmembrane region" description="Helical" evidence="1">
    <location>
        <begin position="192"/>
        <end position="212"/>
    </location>
</feature>
<dbReference type="PANTHER" id="PTHR41771:SF1">
    <property type="entry name" value="MEMBRANE PROTEIN"/>
    <property type="match status" value="1"/>
</dbReference>
<dbReference type="STRING" id="1423814.HMPREF0549_0807"/>
<dbReference type="eggNOG" id="COG5438">
    <property type="taxonomic scope" value="Bacteria"/>
</dbReference>
<dbReference type="Pfam" id="PF07907">
    <property type="entry name" value="YibE_F"/>
    <property type="match status" value="1"/>
</dbReference>
<proteinExistence type="predicted"/>
<evidence type="ECO:0000256" key="1">
    <source>
        <dbReference type="SAM" id="Phobius"/>
    </source>
</evidence>
<sequence length="385" mass="42516">MNSKILGDCKKEEVKIVTIQWSRQKTFLLIGMIICGLAAMLFVTHNQRLYQQPIARVVRVTNEKPQRTEDQFKNVDHQTNQELTTILMNGKRRGDKVKVQNTFSDSQPMDQQYKVGDQLFLSQLKASHGKLSANPAGPKRDTVVVFLSWLVITVLLLTMGRAGTFALISVVINTILFLLAVSLDLHNQGNHVLLIFSTLALIFTVISLLLVLGPTKKMLATLGATVIGTTVAILIGVLVLHLTHNRGVYYESMQYVTQVPRPLFIAEILLGSLGAVMDESSDIVATLFELKRIDPTVTRLQLFMSGRSVGKSIMGPLVNVLFLIFMADTFTNSLLYLKNGNSWGYTFSMNMSLGMVQSLVSGIGIVLAVPVVSILGALLLGRRNR</sequence>
<feature type="transmembrane region" description="Helical" evidence="1">
    <location>
        <begin position="26"/>
        <end position="44"/>
    </location>
</feature>
<feature type="transmembrane region" description="Helical" evidence="1">
    <location>
        <begin position="165"/>
        <end position="185"/>
    </location>
</feature>
<keyword evidence="1" id="KW-0812">Transmembrane</keyword>
<dbReference type="PANTHER" id="PTHR41771">
    <property type="entry name" value="MEMBRANE PROTEIN-RELATED"/>
    <property type="match status" value="1"/>
</dbReference>
<dbReference type="EMBL" id="ACGV01000119">
    <property type="protein sequence ID" value="EEJ40709.1"/>
    <property type="molecule type" value="Genomic_DNA"/>
</dbReference>
<reference evidence="2 3" key="1">
    <citation type="submission" date="2009-01" db="EMBL/GenBank/DDBJ databases">
        <authorList>
            <person name="Qin X."/>
            <person name="Bachman B."/>
            <person name="Battles P."/>
            <person name="Bell A."/>
            <person name="Bess C."/>
            <person name="Bickham C."/>
            <person name="Chaboub L."/>
            <person name="Chen D."/>
            <person name="Coyle M."/>
            <person name="Deiros D.R."/>
            <person name="Dinh H."/>
            <person name="Forbes L."/>
            <person name="Fowler G."/>
            <person name="Francisco L."/>
            <person name="Fu Q."/>
            <person name="Gubbala S."/>
            <person name="Hale W."/>
            <person name="Han Y."/>
            <person name="Hemphill L."/>
            <person name="Highlander S.K."/>
            <person name="Hirani K."/>
            <person name="Hogues M."/>
            <person name="Jackson L."/>
            <person name="Jakkamsetti A."/>
            <person name="Javaid M."/>
            <person name="Jiang H."/>
            <person name="Korchina V."/>
            <person name="Kovar C."/>
            <person name="Lara F."/>
            <person name="Lee S."/>
            <person name="Mata R."/>
            <person name="Mathew T."/>
            <person name="Moen C."/>
            <person name="Morales K."/>
            <person name="Munidasa M."/>
            <person name="Nazareth L."/>
            <person name="Ngo R."/>
            <person name="Nguyen L."/>
            <person name="Okwuonu G."/>
            <person name="Ongeri F."/>
            <person name="Patil S."/>
            <person name="Petrosino J."/>
            <person name="Pham C."/>
            <person name="Pham P."/>
            <person name="Pu L.-L."/>
            <person name="Puazo M."/>
            <person name="Raj R."/>
            <person name="Reid J."/>
            <person name="Rouhana J."/>
            <person name="Saada N."/>
            <person name="Shang Y."/>
            <person name="Simmons D."/>
            <person name="Thornton R."/>
            <person name="Warren J."/>
            <person name="Weissenberger G."/>
            <person name="Zhang J."/>
            <person name="Zhang L."/>
            <person name="Zhou C."/>
            <person name="Zhu D."/>
            <person name="Muzny D."/>
            <person name="Worley K."/>
            <person name="Gibbs R."/>
        </authorList>
    </citation>
    <scope>NUCLEOTIDE SEQUENCE [LARGE SCALE GENOMIC DNA]</scope>
    <source>
        <strain evidence="2 3">ATCC 49540</strain>
    </source>
</reference>
<keyword evidence="1" id="KW-1133">Transmembrane helix</keyword>
<comment type="caution">
    <text evidence="2">The sequence shown here is derived from an EMBL/GenBank/DDBJ whole genome shotgun (WGS) entry which is preliminary data.</text>
</comment>
<organism evidence="2 3">
    <name type="scientific">Limosilactobacillus vaginalis DSM 5837 = ATCC 49540</name>
    <dbReference type="NCBI Taxonomy" id="1423814"/>
    <lineage>
        <taxon>Bacteria</taxon>
        <taxon>Bacillati</taxon>
        <taxon>Bacillota</taxon>
        <taxon>Bacilli</taxon>
        <taxon>Lactobacillales</taxon>
        <taxon>Lactobacillaceae</taxon>
        <taxon>Limosilactobacillus</taxon>
    </lineage>
</organism>
<gene>
    <name evidence="2" type="ORF">HMPREF0549_0807</name>
</gene>
<dbReference type="Proteomes" id="UP000004483">
    <property type="component" value="Unassembled WGS sequence"/>
</dbReference>
<feature type="transmembrane region" description="Helical" evidence="1">
    <location>
        <begin position="357"/>
        <end position="380"/>
    </location>
</feature>
<evidence type="ECO:0000313" key="3">
    <source>
        <dbReference type="Proteomes" id="UP000004483"/>
    </source>
</evidence>
<name>C2ETM1_9LACO</name>
<keyword evidence="1" id="KW-0472">Membrane</keyword>
<dbReference type="AlphaFoldDB" id="C2ETM1"/>
<protein>
    <submittedName>
        <fullName evidence="2">YibE/F-like protein</fullName>
    </submittedName>
</protein>
<feature type="transmembrane region" description="Helical" evidence="1">
    <location>
        <begin position="317"/>
        <end position="337"/>
    </location>
</feature>
<dbReference type="HOGENOM" id="CLU_028166_1_1_9"/>
<feature type="transmembrane region" description="Helical" evidence="1">
    <location>
        <begin position="218"/>
        <end position="243"/>
    </location>
</feature>
<accession>C2ETM1</accession>
<evidence type="ECO:0000313" key="2">
    <source>
        <dbReference type="EMBL" id="EEJ40709.1"/>
    </source>
</evidence>
<feature type="transmembrane region" description="Helical" evidence="1">
    <location>
        <begin position="142"/>
        <end position="159"/>
    </location>
</feature>
<dbReference type="InterPro" id="IPR012507">
    <property type="entry name" value="YibE_F"/>
</dbReference>